<name>A0A7R9AG17_9CRUS</name>
<feature type="region of interest" description="Disordered" evidence="1">
    <location>
        <begin position="47"/>
        <end position="86"/>
    </location>
</feature>
<evidence type="ECO:0000313" key="2">
    <source>
        <dbReference type="EMBL" id="CAD7253328.1"/>
    </source>
</evidence>
<dbReference type="Proteomes" id="UP000677054">
    <property type="component" value="Unassembled WGS sequence"/>
</dbReference>
<keyword evidence="3" id="KW-1185">Reference proteome</keyword>
<accession>A0A7R9AG17</accession>
<protein>
    <submittedName>
        <fullName evidence="2">Uncharacterized protein</fullName>
    </submittedName>
</protein>
<gene>
    <name evidence="2" type="ORF">DSTB1V02_LOCUS13078</name>
</gene>
<evidence type="ECO:0000256" key="1">
    <source>
        <dbReference type="SAM" id="MobiDB-lite"/>
    </source>
</evidence>
<feature type="compositionally biased region" description="Low complexity" evidence="1">
    <location>
        <begin position="57"/>
        <end position="79"/>
    </location>
</feature>
<sequence length="182" mass="20438">MRKQELAWIPPPIVKIVHPVKCIVCNEAVGCRPFQNSLLILPGDSTDCASETREESASLAESTESSTLVESEEPTTPSKSEGEAEDVNSVSLTVSRTHQFAIKSNWEELIESMDVERVENHMITKDKLPLHKREELNMEKVKKKRRSVLLHYVHGTDEDVFLAFQDGLVAADQAHLAKKLHP</sequence>
<dbReference type="EMBL" id="CAJPEV010005665">
    <property type="protein sequence ID" value="CAG0903388.1"/>
    <property type="molecule type" value="Genomic_DNA"/>
</dbReference>
<dbReference type="InterPro" id="IPR011029">
    <property type="entry name" value="DEATH-like_dom_sf"/>
</dbReference>
<dbReference type="SUPFAM" id="SSF47986">
    <property type="entry name" value="DEATH domain"/>
    <property type="match status" value="1"/>
</dbReference>
<organism evidence="2">
    <name type="scientific">Darwinula stevensoni</name>
    <dbReference type="NCBI Taxonomy" id="69355"/>
    <lineage>
        <taxon>Eukaryota</taxon>
        <taxon>Metazoa</taxon>
        <taxon>Ecdysozoa</taxon>
        <taxon>Arthropoda</taxon>
        <taxon>Crustacea</taxon>
        <taxon>Oligostraca</taxon>
        <taxon>Ostracoda</taxon>
        <taxon>Podocopa</taxon>
        <taxon>Podocopida</taxon>
        <taxon>Darwinulocopina</taxon>
        <taxon>Darwinuloidea</taxon>
        <taxon>Darwinulidae</taxon>
        <taxon>Darwinula</taxon>
    </lineage>
</organism>
<dbReference type="CDD" id="cd01671">
    <property type="entry name" value="CARD"/>
    <property type="match status" value="1"/>
</dbReference>
<dbReference type="Gene3D" id="1.10.533.10">
    <property type="entry name" value="Death Domain, Fas"/>
    <property type="match status" value="1"/>
</dbReference>
<proteinExistence type="predicted"/>
<evidence type="ECO:0000313" key="3">
    <source>
        <dbReference type="Proteomes" id="UP000677054"/>
    </source>
</evidence>
<dbReference type="EMBL" id="LR905182">
    <property type="protein sequence ID" value="CAD7253328.1"/>
    <property type="molecule type" value="Genomic_DNA"/>
</dbReference>
<dbReference type="AlphaFoldDB" id="A0A7R9AG17"/>
<reference evidence="2" key="1">
    <citation type="submission" date="2020-11" db="EMBL/GenBank/DDBJ databases">
        <authorList>
            <person name="Tran Van P."/>
        </authorList>
    </citation>
    <scope>NUCLEOTIDE SEQUENCE</scope>
</reference>